<evidence type="ECO:0000256" key="2">
    <source>
        <dbReference type="SAM" id="Phobius"/>
    </source>
</evidence>
<dbReference type="OrthoDB" id="10268090at2759"/>
<name>W8BMR7_CERCA</name>
<comment type="similarity">
    <text evidence="1">Belongs to the saccharopine dehydrogenase family.</text>
</comment>
<dbReference type="EMBL" id="GAMC01008262">
    <property type="protein sequence ID" value="JAB98293.1"/>
    <property type="molecule type" value="mRNA"/>
</dbReference>
<dbReference type="Gene3D" id="3.40.50.720">
    <property type="entry name" value="NAD(P)-binding Rossmann-like Domain"/>
    <property type="match status" value="1"/>
</dbReference>
<organism evidence="4">
    <name type="scientific">Ceratitis capitata</name>
    <name type="common">Mediterranean fruit fly</name>
    <name type="synonym">Tephritis capitata</name>
    <dbReference type="NCBI Taxonomy" id="7213"/>
    <lineage>
        <taxon>Eukaryota</taxon>
        <taxon>Metazoa</taxon>
        <taxon>Ecdysozoa</taxon>
        <taxon>Arthropoda</taxon>
        <taxon>Hexapoda</taxon>
        <taxon>Insecta</taxon>
        <taxon>Pterygota</taxon>
        <taxon>Neoptera</taxon>
        <taxon>Endopterygota</taxon>
        <taxon>Diptera</taxon>
        <taxon>Brachycera</taxon>
        <taxon>Muscomorpha</taxon>
        <taxon>Tephritoidea</taxon>
        <taxon>Tephritidae</taxon>
        <taxon>Ceratitis</taxon>
        <taxon>Ceratitis</taxon>
    </lineage>
</organism>
<accession>W8BMR7</accession>
<protein>
    <submittedName>
        <fullName evidence="4">Saccharopine dehydrogenase-like oxidoreductase</fullName>
    </submittedName>
</protein>
<feature type="domain" description="Saccharopine dehydrogenase NADP binding" evidence="3">
    <location>
        <begin position="36"/>
        <end position="167"/>
    </location>
</feature>
<dbReference type="AlphaFoldDB" id="W8BMR7"/>
<feature type="transmembrane region" description="Helical" evidence="2">
    <location>
        <begin position="382"/>
        <end position="404"/>
    </location>
</feature>
<feature type="transmembrane region" description="Helical" evidence="2">
    <location>
        <begin position="291"/>
        <end position="313"/>
    </location>
</feature>
<reference evidence="4" key="1">
    <citation type="submission" date="2013-07" db="EMBL/GenBank/DDBJ databases">
        <authorList>
            <person name="Geib S."/>
        </authorList>
    </citation>
    <scope>NUCLEOTIDE SEQUENCE</scope>
</reference>
<reference evidence="4" key="2">
    <citation type="journal article" date="2014" name="BMC Genomics">
        <title>A genomic perspective to assessing quality of mass-reared SIT flies used in Mediterranean fruit fly (Ceratitis capitata) eradication in California.</title>
        <authorList>
            <person name="Calla B."/>
            <person name="Hall B."/>
            <person name="Hou S."/>
            <person name="Geib S.M."/>
        </authorList>
    </citation>
    <scope>NUCLEOTIDE SEQUENCE</scope>
</reference>
<keyword evidence="2" id="KW-1133">Transmembrane helix</keyword>
<dbReference type="FunFam" id="3.40.50.720:FF:000178">
    <property type="entry name" value="Saccharopine dehydrogenase-like oxidoreductase"/>
    <property type="match status" value="1"/>
</dbReference>
<dbReference type="InterPro" id="IPR051276">
    <property type="entry name" value="Saccharopine_DH-like_oxidrdct"/>
</dbReference>
<dbReference type="Pfam" id="PF03435">
    <property type="entry name" value="Sacchrp_dh_NADP"/>
    <property type="match status" value="1"/>
</dbReference>
<dbReference type="GO" id="GO:0005739">
    <property type="term" value="C:mitochondrion"/>
    <property type="evidence" value="ECO:0007669"/>
    <property type="project" value="TreeGrafter"/>
</dbReference>
<dbReference type="GO" id="GO:0005811">
    <property type="term" value="C:lipid droplet"/>
    <property type="evidence" value="ECO:0007669"/>
    <property type="project" value="TreeGrafter"/>
</dbReference>
<dbReference type="InterPro" id="IPR036291">
    <property type="entry name" value="NAD(P)-bd_dom_sf"/>
</dbReference>
<dbReference type="SUPFAM" id="SSF51735">
    <property type="entry name" value="NAD(P)-binding Rossmann-fold domains"/>
    <property type="match status" value="1"/>
</dbReference>
<gene>
    <name evidence="4" type="primary">SCPDL</name>
</gene>
<dbReference type="GO" id="GO:0009247">
    <property type="term" value="P:glycolipid biosynthetic process"/>
    <property type="evidence" value="ECO:0007669"/>
    <property type="project" value="TreeGrafter"/>
</dbReference>
<dbReference type="InterPro" id="IPR005097">
    <property type="entry name" value="Sacchrp_dh_NADP-bd"/>
</dbReference>
<sequence length="449" mass="51039">MDSQLEVNFAINPSKHNTGRNNNRWKDIIRMKRLDIIIFGATGCAGRFTVMEAVRVLRSFSWGIAGRNKQKMNELLQDVGFRSRKNLSKTPIITANLRHKRSLYSLAKKCKVLVNCAGPYETYGENVVKACILAKTHYVDFCTESHFMDIIHYKFDELAKKKGVYIVMGCGLQSMPAEVGINYIKNNFNGTINSIDAYVEFWTSNPWLLGPIANSNVWASLILAKRNMRRFRRRLLPKMDPIAPRRSILSESDVIIGFCVPAPTVDQDIVDRSQLFYWEEKNQRPIQFNSYFVFSNPVIALLLLSWYFIILILTQLTCTRRLLLKCPRIFSLGIFTSTGPSEENVDDTFFQMTFKAEGWDKSVKSTQHIFPHPPNKVVIGRVSGACPFYGVACVCLLVAAVTICNERSKLPHRGGVYTPGAAFGDTKIINELKKYEHGLSFEIISTDEM</sequence>
<dbReference type="GO" id="GO:0005886">
    <property type="term" value="C:plasma membrane"/>
    <property type="evidence" value="ECO:0007669"/>
    <property type="project" value="TreeGrafter"/>
</dbReference>
<keyword evidence="2" id="KW-0812">Transmembrane</keyword>
<evidence type="ECO:0000259" key="3">
    <source>
        <dbReference type="Pfam" id="PF03435"/>
    </source>
</evidence>
<dbReference type="PANTHER" id="PTHR12286:SF5">
    <property type="entry name" value="SACCHAROPINE DEHYDROGENASE-LIKE OXIDOREDUCTASE"/>
    <property type="match status" value="1"/>
</dbReference>
<feature type="transmembrane region" description="Helical" evidence="2">
    <location>
        <begin position="207"/>
        <end position="224"/>
    </location>
</feature>
<evidence type="ECO:0000256" key="1">
    <source>
        <dbReference type="ARBA" id="ARBA00038048"/>
    </source>
</evidence>
<keyword evidence="2" id="KW-0472">Membrane</keyword>
<dbReference type="PANTHER" id="PTHR12286">
    <property type="entry name" value="SACCHAROPINE DEHYDROGENASE-LIKE OXIDOREDUCTASE"/>
    <property type="match status" value="1"/>
</dbReference>
<proteinExistence type="evidence at transcript level"/>
<evidence type="ECO:0000313" key="4">
    <source>
        <dbReference type="EMBL" id="JAB98293.1"/>
    </source>
</evidence>